<name>A0A0V1FI68_TRIPS</name>
<sequence length="64" mass="7059">MDMYLSLFRMAVLYGEMVLNKTVSDGEPSPGPDRAWSNTFGSSADRIVVLVSQVVERAVHFLPA</sequence>
<evidence type="ECO:0000313" key="2">
    <source>
        <dbReference type="Proteomes" id="UP000054995"/>
    </source>
</evidence>
<organism evidence="1 2">
    <name type="scientific">Trichinella pseudospiralis</name>
    <name type="common">Parasitic roundworm</name>
    <dbReference type="NCBI Taxonomy" id="6337"/>
    <lineage>
        <taxon>Eukaryota</taxon>
        <taxon>Metazoa</taxon>
        <taxon>Ecdysozoa</taxon>
        <taxon>Nematoda</taxon>
        <taxon>Enoplea</taxon>
        <taxon>Dorylaimia</taxon>
        <taxon>Trichinellida</taxon>
        <taxon>Trichinellidae</taxon>
        <taxon>Trichinella</taxon>
    </lineage>
</organism>
<dbReference type="EMBL" id="JYDT01000086">
    <property type="protein sequence ID" value="KRY85650.1"/>
    <property type="molecule type" value="Genomic_DNA"/>
</dbReference>
<accession>A0A0V1FI68</accession>
<reference evidence="1 2" key="1">
    <citation type="submission" date="2015-01" db="EMBL/GenBank/DDBJ databases">
        <title>Evolution of Trichinella species and genotypes.</title>
        <authorList>
            <person name="Korhonen P.K."/>
            <person name="Edoardo P."/>
            <person name="Giuseppe L.R."/>
            <person name="Gasser R.B."/>
        </authorList>
    </citation>
    <scope>NUCLEOTIDE SEQUENCE [LARGE SCALE GENOMIC DNA]</scope>
    <source>
        <strain evidence="1">ISS470</strain>
    </source>
</reference>
<comment type="caution">
    <text evidence="1">The sequence shown here is derived from an EMBL/GenBank/DDBJ whole genome shotgun (WGS) entry which is preliminary data.</text>
</comment>
<gene>
    <name evidence="1" type="ORF">T4D_9899</name>
</gene>
<evidence type="ECO:0000313" key="1">
    <source>
        <dbReference type="EMBL" id="KRY85650.1"/>
    </source>
</evidence>
<dbReference type="AlphaFoldDB" id="A0A0V1FI68"/>
<protein>
    <submittedName>
        <fullName evidence="1">Uncharacterized protein</fullName>
    </submittedName>
</protein>
<keyword evidence="2" id="KW-1185">Reference proteome</keyword>
<proteinExistence type="predicted"/>
<dbReference type="Proteomes" id="UP000054995">
    <property type="component" value="Unassembled WGS sequence"/>
</dbReference>